<keyword evidence="3" id="KW-1185">Reference proteome</keyword>
<feature type="non-terminal residue" evidence="2">
    <location>
        <position position="1466"/>
    </location>
</feature>
<dbReference type="OrthoDB" id="2972467at2"/>
<organism evidence="2 3">
    <name type="scientific">Deminuibacter soli</name>
    <dbReference type="NCBI Taxonomy" id="2291815"/>
    <lineage>
        <taxon>Bacteria</taxon>
        <taxon>Pseudomonadati</taxon>
        <taxon>Bacteroidota</taxon>
        <taxon>Chitinophagia</taxon>
        <taxon>Chitinophagales</taxon>
        <taxon>Chitinophagaceae</taxon>
        <taxon>Deminuibacter</taxon>
    </lineage>
</organism>
<dbReference type="RefSeq" id="WP_147313981.1">
    <property type="nucleotide sequence ID" value="NZ_QTJU01000007.1"/>
</dbReference>
<evidence type="ECO:0008006" key="4">
    <source>
        <dbReference type="Google" id="ProtNLM"/>
    </source>
</evidence>
<comment type="caution">
    <text evidence="2">The sequence shown here is derived from an EMBL/GenBank/DDBJ whole genome shotgun (WGS) entry which is preliminary data.</text>
</comment>
<protein>
    <recommendedName>
        <fullName evidence="4">RHS repeat-associated core domain-containing protein</fullName>
    </recommendedName>
</protein>
<sequence>MRPFNRIIALMAFCILFVAELHAQAPRVPARKRLAGANNELVKNASLVIADDVYYQSNLTQIADTPYAVNNAVWFGINEQTNTYTAAAFTATIQTKITLEVAPQHSDFINRTFTIDYKPDGNYNQHKSMVFHGAHKVTVEILDITINGAPAAAPQLNMLELGVEMTVFPSFKFAYNDVNSTVRAVNMAPDNTNSDELKLSWPTVLPADEYDVEWAYVDSTALARYKNPATQLYDPALVFRNNATRITTADLTYNVPLLYDNGGVVFARVRAAKKLGAKGRMESAWSTDFVPMASTAYAFAGHERTMNWQSNISFAEDGKRKAVIQYFDGSLRSRQTVTKDNVENKTIVAETFYNSQGQPAIQVMPAPTLNNIIGYSRMFNVNVSGTEYDKLQYDSLTNPAAYCSAVAPQMHTAKGAALYYSGNNTALNDGLNKFIPDANGYAFTETQYTPDNTGRISRQGGVGSVFRLGTGHETQYYYGSPSQEELDALFGTEVGDKSHYFKNMVRDANGQYSVSYVDMHGRTIATALAGGVPAGTKLNQLPNYSADAITEVITDNVNPSIRNASIVNSKSLLVSMAGTHHFVYHLDPSWMNMADCNGNNIKYDCLYDLTITITDDCNNQKLNGPYIKTFSNFNAPNFPVNNPATAGIDLSFDIDLQPGNYEITKTLSPSKQAADYYRDNVFLLNNTCKTLETIKKEQRTIQHIGENCDVPVLPEHSQLDDIKMSMLLDMTAPSGQYADLDKATSKYSVFYDDGNGDNGKLLPYQRTDLVYLDENGYEDRIYDENLGIYLKPQQLTPAQFSAQFKASWANTLLLLHPEYCRLKNAVMHEASMQWDVDFGATATYADAVAKGYLNPTGNMSALPFSRYNPATTIDPLLRESSDFKNKLENSLLHYGANDFTLWSTAAATTLCDESNADCYNLYKDHMQPFSSLSCPGDLDMQWRKFRDAYLGIKNTLYLDAGMCGSTPKSAELIRDGFMPNFGDPSTALTDNQMDFLNQGYQNAGSITSTINGKMADNYKSNCDSYKDQWLKQLGSCVEYSEADKANIVALLAQVCVEGADETHPFGSSSVKPGSANVYKSFADVLNSYNSQHGYPQNTANRIYCNSEVITTPLPYDKQQAMSNDIALAKPSDCQCSAILELKNNYDVVAQGTFADYLKEVMHIDMSATDLDELLNMCGPNAKGCKYLTHPIALPPAFQCNVGSTCATCFEVKQLDAQYRQIYGSYLPAADESTDQQIQNNRLYASYLNNRLGYSLLAADYLAFLANCVPGSYNNIPDPNTDNPYVSRIYSADGDGASTTRTINSAVVTDGDNGFLLAGTTSFTDVSGVTPKLVPVGGVLIKTNAKGEWLWSKTLNGGSSFSKIRKVPGGYIVIGSTTAPWNAPDNGQPANLGGPVTLERMAPPAPDAGPGGVSTKSRVLVTKFDTNGVIVWSKAIGWNTANGELGTDIIPVGDNFAFTGQYNFAGG</sequence>
<proteinExistence type="predicted"/>
<evidence type="ECO:0000313" key="2">
    <source>
        <dbReference type="EMBL" id="RFM26959.1"/>
    </source>
</evidence>
<keyword evidence="1" id="KW-0732">Signal</keyword>
<reference evidence="2 3" key="1">
    <citation type="submission" date="2018-08" db="EMBL/GenBank/DDBJ databases">
        <title>Chitinophagaceae sp. K23C18032701, a novel bacterium isolated from forest soil.</title>
        <authorList>
            <person name="Wang C."/>
        </authorList>
    </citation>
    <scope>NUCLEOTIDE SEQUENCE [LARGE SCALE GENOMIC DNA]</scope>
    <source>
        <strain evidence="2 3">K23C18032701</strain>
    </source>
</reference>
<evidence type="ECO:0000313" key="3">
    <source>
        <dbReference type="Proteomes" id="UP000261284"/>
    </source>
</evidence>
<gene>
    <name evidence="2" type="ORF">DXN05_18415</name>
</gene>
<evidence type="ECO:0000256" key="1">
    <source>
        <dbReference type="SAM" id="SignalP"/>
    </source>
</evidence>
<accession>A0A3E1NG79</accession>
<feature type="signal peptide" evidence="1">
    <location>
        <begin position="1"/>
        <end position="23"/>
    </location>
</feature>
<feature type="chain" id="PRO_5017575223" description="RHS repeat-associated core domain-containing protein" evidence="1">
    <location>
        <begin position="24"/>
        <end position="1466"/>
    </location>
</feature>
<dbReference type="EMBL" id="QTJU01000007">
    <property type="protein sequence ID" value="RFM26959.1"/>
    <property type="molecule type" value="Genomic_DNA"/>
</dbReference>
<name>A0A3E1NG79_9BACT</name>
<dbReference type="Proteomes" id="UP000261284">
    <property type="component" value="Unassembled WGS sequence"/>
</dbReference>